<organism evidence="3 4">
    <name type="scientific">Methanospirillum hungatei JF-1 (strain ATCC 27890 / DSM 864 / NBRC 100397 / JF-1)</name>
    <dbReference type="NCBI Taxonomy" id="323259"/>
    <lineage>
        <taxon>Archaea</taxon>
        <taxon>Methanobacteriati</taxon>
        <taxon>Methanobacteriota</taxon>
        <taxon>Stenosarchaea group</taxon>
        <taxon>Methanomicrobia</taxon>
        <taxon>Methanomicrobiales</taxon>
        <taxon>Methanospirillaceae</taxon>
        <taxon>Methanospirillum</taxon>
    </lineage>
</organism>
<protein>
    <submittedName>
        <fullName evidence="3">ATP-grasp enzyme-like protein</fullName>
    </submittedName>
</protein>
<dbReference type="Proteomes" id="UP000001941">
    <property type="component" value="Chromosome"/>
</dbReference>
<dbReference type="Gene3D" id="3.30.470.20">
    <property type="entry name" value="ATP-grasp fold, B domain"/>
    <property type="match status" value="1"/>
</dbReference>
<dbReference type="InterPro" id="IPR011761">
    <property type="entry name" value="ATP-grasp"/>
</dbReference>
<evidence type="ECO:0000313" key="3">
    <source>
        <dbReference type="EMBL" id="ABD40149.1"/>
    </source>
</evidence>
<dbReference type="HOGENOM" id="CLU_034084_2_0_2"/>
<sequence>MDPNKRSQSFFSKYCKEKLISPDPKNEADFIHFLKNYLMNNKIDVLLPVGYNSTITISNNRSELLPYVKIPIAEKKAIDIASDKRKTLQLAKNLQVLIPKEYNSIEKIGRYPVVLKGIYESGQIKYINSKEEAEKIDLATNVIQEYIPGEGYGFYALFNRGNVRAFCMHQRIREYPITGGSSTCAKSVYCDELKRIGLKILKELHWHGVAMVEFKKKTCNGNYVLMEINPKFWGSLDLSIASKVNFPKLLVEMSIEGDVEPINQYDIDIKYQWPFPDEILHLCANPYSILEIISDFFDKRAYCNIIIRDPLPTLIQMIDTFFILSSRILNRKIKFPHGKPTKNYDC</sequence>
<dbReference type="KEGG" id="mhu:Mhun_0384"/>
<keyword evidence="4" id="KW-1185">Reference proteome</keyword>
<dbReference type="SUPFAM" id="SSF56059">
    <property type="entry name" value="Glutathione synthetase ATP-binding domain-like"/>
    <property type="match status" value="1"/>
</dbReference>
<gene>
    <name evidence="3" type="ordered locus">Mhun_0384</name>
</gene>
<accession>Q2FN22</accession>
<evidence type="ECO:0000313" key="4">
    <source>
        <dbReference type="Proteomes" id="UP000001941"/>
    </source>
</evidence>
<dbReference type="GO" id="GO:0005524">
    <property type="term" value="F:ATP binding"/>
    <property type="evidence" value="ECO:0007669"/>
    <property type="project" value="UniProtKB-UniRule"/>
</dbReference>
<reference evidence="4" key="1">
    <citation type="journal article" date="2016" name="Stand. Genomic Sci.">
        <title>Complete genome sequence of Methanospirillum hungatei type strain JF1.</title>
        <authorList>
            <person name="Gunsalus R.P."/>
            <person name="Cook L.E."/>
            <person name="Crable B."/>
            <person name="Rohlin L."/>
            <person name="McDonald E."/>
            <person name="Mouttaki H."/>
            <person name="Sieber J.R."/>
            <person name="Poweleit N."/>
            <person name="Zhou H."/>
            <person name="Lapidus A.L."/>
            <person name="Daligault H.E."/>
            <person name="Land M."/>
            <person name="Gilna P."/>
            <person name="Ivanova N."/>
            <person name="Kyrpides N."/>
            <person name="Culley D.E."/>
            <person name="McInerney M.J."/>
        </authorList>
    </citation>
    <scope>NUCLEOTIDE SEQUENCE [LARGE SCALE GENOMIC DNA]</scope>
    <source>
        <strain evidence="4">ATCC 27890 / DSM 864 / NBRC 100397 / JF-1</strain>
    </source>
</reference>
<dbReference type="STRING" id="323259.Mhun_0384"/>
<evidence type="ECO:0000259" key="2">
    <source>
        <dbReference type="PROSITE" id="PS50975"/>
    </source>
</evidence>
<dbReference type="Pfam" id="PF15632">
    <property type="entry name" value="ATPgrasp_Ter"/>
    <property type="match status" value="1"/>
</dbReference>
<dbReference type="EnsemblBacteria" id="ABD40149">
    <property type="protein sequence ID" value="ABD40149"/>
    <property type="gene ID" value="Mhun_0384"/>
</dbReference>
<keyword evidence="1" id="KW-0547">Nucleotide-binding</keyword>
<dbReference type="eggNOG" id="arCOG06897">
    <property type="taxonomic scope" value="Archaea"/>
</dbReference>
<dbReference type="EMBL" id="CP000254">
    <property type="protein sequence ID" value="ABD40149.1"/>
    <property type="molecule type" value="Genomic_DNA"/>
</dbReference>
<evidence type="ECO:0000256" key="1">
    <source>
        <dbReference type="PROSITE-ProRule" id="PRU00409"/>
    </source>
</evidence>
<dbReference type="GO" id="GO:0046872">
    <property type="term" value="F:metal ion binding"/>
    <property type="evidence" value="ECO:0007669"/>
    <property type="project" value="InterPro"/>
</dbReference>
<feature type="domain" description="ATP-grasp" evidence="2">
    <location>
        <begin position="62"/>
        <end position="255"/>
    </location>
</feature>
<keyword evidence="1" id="KW-0067">ATP-binding</keyword>
<dbReference type="InParanoid" id="Q2FN22"/>
<dbReference type="AlphaFoldDB" id="Q2FN22"/>
<name>Q2FN22_METHJ</name>
<proteinExistence type="predicted"/>
<dbReference type="PROSITE" id="PS50975">
    <property type="entry name" value="ATP_GRASP"/>
    <property type="match status" value="1"/>
</dbReference>